<dbReference type="HOGENOM" id="CLU_067132_0_1_1"/>
<reference evidence="3 4" key="1">
    <citation type="journal article" date="2012" name="Eukaryot. Cell">
        <title>Genome sequence of the Trichosporon asahii environmental strain CBS 8904.</title>
        <authorList>
            <person name="Yang R.Y."/>
            <person name="Li H.T."/>
            <person name="Zhu H."/>
            <person name="Zhou G.P."/>
            <person name="Wang M."/>
            <person name="Wang L."/>
        </authorList>
    </citation>
    <scope>NUCLEOTIDE SEQUENCE [LARGE SCALE GENOMIC DNA]</scope>
    <source>
        <strain evidence="3 4">CBS 8904</strain>
    </source>
</reference>
<evidence type="ECO:0000313" key="3">
    <source>
        <dbReference type="EMBL" id="EKD05169.1"/>
    </source>
</evidence>
<gene>
    <name evidence="3" type="ORF">A1Q2_00535</name>
</gene>
<dbReference type="InterPro" id="IPR022226">
    <property type="entry name" value="DUF3752"/>
</dbReference>
<dbReference type="OrthoDB" id="73491at2759"/>
<feature type="compositionally biased region" description="Low complexity" evidence="1">
    <location>
        <begin position="57"/>
        <end position="72"/>
    </location>
</feature>
<feature type="compositionally biased region" description="Polar residues" evidence="1">
    <location>
        <begin position="309"/>
        <end position="318"/>
    </location>
</feature>
<feature type="compositionally biased region" description="Basic and acidic residues" evidence="1">
    <location>
        <begin position="203"/>
        <end position="232"/>
    </location>
</feature>
<feature type="compositionally biased region" description="Acidic residues" evidence="1">
    <location>
        <begin position="19"/>
        <end position="34"/>
    </location>
</feature>
<dbReference type="Proteomes" id="UP000006757">
    <property type="component" value="Unassembled WGS sequence"/>
</dbReference>
<sequence length="379" mass="41147">MPIGPQLPPHLQRHVDSPATDDDSGNAVEQDQDQDFGPSLPPHLAKMRQQKMQAEVGPSLPSGSSRSRSRTPPGERGERSPSRKSGRSPSRSDQIGPSRAVGPQAPPRQAGPQLPRAAGSRSPTRTVGPSRPEPVGSSRAPGPARGPVGPIGPPRPGQGDESVNPTVRPARTPVLPENDDSSDDEVGPKLSDFVDASAAPEKSAAELFREREARMAAAPKPEEKKVTQRDEWMLAPPTGGSLASLDPRKRPTTFQKSAKADTDLDGQREWTETPAEREKRLREGGSSRSRPEDLDRKRARERDDAIRQGVQQHATSRGPSLMEQHKAKKSKTDEPEVIWDRDSMLGVGGMLSEEQREKKIKEARNLGDRFGHGKSGAYL</sequence>
<dbReference type="eggNOG" id="KOG4188">
    <property type="taxonomic scope" value="Eukaryota"/>
</dbReference>
<dbReference type="EMBL" id="AMBO01000141">
    <property type="protein sequence ID" value="EKD05169.1"/>
    <property type="molecule type" value="Genomic_DNA"/>
</dbReference>
<dbReference type="PANTHER" id="PTHR46370:SF1">
    <property type="entry name" value="GPALPP MOTIFS-CONTAINING PROTEIN 1"/>
    <property type="match status" value="1"/>
</dbReference>
<dbReference type="OMA" id="NKAADFG"/>
<feature type="compositionally biased region" description="Basic and acidic residues" evidence="1">
    <location>
        <begin position="258"/>
        <end position="306"/>
    </location>
</feature>
<dbReference type="InterPro" id="IPR046331">
    <property type="entry name" value="GPAM1-like"/>
</dbReference>
<accession>K1WWU4</accession>
<proteinExistence type="predicted"/>
<dbReference type="PANTHER" id="PTHR46370">
    <property type="entry name" value="GPALPP MOTIFS-CONTAINING PROTEIN 1"/>
    <property type="match status" value="1"/>
</dbReference>
<evidence type="ECO:0000256" key="1">
    <source>
        <dbReference type="SAM" id="MobiDB-lite"/>
    </source>
</evidence>
<feature type="region of interest" description="Disordered" evidence="1">
    <location>
        <begin position="1"/>
        <end position="343"/>
    </location>
</feature>
<comment type="caution">
    <text evidence="3">The sequence shown here is derived from an EMBL/GenBank/DDBJ whole genome shotgun (WGS) entry which is preliminary data.</text>
</comment>
<evidence type="ECO:0000259" key="2">
    <source>
        <dbReference type="Pfam" id="PF12572"/>
    </source>
</evidence>
<protein>
    <recommendedName>
        <fullName evidence="2">DUF3752 domain-containing protein</fullName>
    </recommendedName>
</protein>
<keyword evidence="4" id="KW-1185">Reference proteome</keyword>
<evidence type="ECO:0000313" key="4">
    <source>
        <dbReference type="Proteomes" id="UP000006757"/>
    </source>
</evidence>
<feature type="domain" description="DUF3752" evidence="2">
    <location>
        <begin position="236"/>
        <end position="371"/>
    </location>
</feature>
<organism evidence="3 4">
    <name type="scientific">Trichosporon asahii var. asahii (strain CBS 8904)</name>
    <name type="common">Yeast</name>
    <dbReference type="NCBI Taxonomy" id="1220162"/>
    <lineage>
        <taxon>Eukaryota</taxon>
        <taxon>Fungi</taxon>
        <taxon>Dikarya</taxon>
        <taxon>Basidiomycota</taxon>
        <taxon>Agaricomycotina</taxon>
        <taxon>Tremellomycetes</taxon>
        <taxon>Trichosporonales</taxon>
        <taxon>Trichosporonaceae</taxon>
        <taxon>Trichosporon</taxon>
    </lineage>
</organism>
<feature type="compositionally biased region" description="Low complexity" evidence="1">
    <location>
        <begin position="139"/>
        <end position="148"/>
    </location>
</feature>
<dbReference type="InParanoid" id="K1WWU4"/>
<feature type="compositionally biased region" description="Basic and acidic residues" evidence="1">
    <location>
        <begin position="330"/>
        <end position="343"/>
    </location>
</feature>
<dbReference type="AlphaFoldDB" id="K1WWU4"/>
<name>K1WWU4_TRIAC</name>
<dbReference type="Pfam" id="PF12572">
    <property type="entry name" value="DUF3752"/>
    <property type="match status" value="1"/>
</dbReference>
<feature type="compositionally biased region" description="Low complexity" evidence="1">
    <location>
        <begin position="99"/>
        <end position="118"/>
    </location>
</feature>